<dbReference type="PANTHER" id="PTHR11575:SF24">
    <property type="entry name" value="5'-NUCLEOTIDASE"/>
    <property type="match status" value="1"/>
</dbReference>
<dbReference type="PANTHER" id="PTHR11575">
    <property type="entry name" value="5'-NUCLEOTIDASE-RELATED"/>
    <property type="match status" value="1"/>
</dbReference>
<dbReference type="GO" id="GO:0008253">
    <property type="term" value="F:5'-nucleotidase activity"/>
    <property type="evidence" value="ECO:0007669"/>
    <property type="project" value="TreeGrafter"/>
</dbReference>
<organism evidence="5 6">
    <name type="scientific">Aliidiomarina halalkaliphila</name>
    <dbReference type="NCBI Taxonomy" id="2593535"/>
    <lineage>
        <taxon>Bacteria</taxon>
        <taxon>Pseudomonadati</taxon>
        <taxon>Pseudomonadota</taxon>
        <taxon>Gammaproteobacteria</taxon>
        <taxon>Alteromonadales</taxon>
        <taxon>Idiomarinaceae</taxon>
        <taxon>Aliidiomarina</taxon>
    </lineage>
</organism>
<evidence type="ECO:0000313" key="6">
    <source>
        <dbReference type="Proteomes" id="UP000320359"/>
    </source>
</evidence>
<evidence type="ECO:0000256" key="1">
    <source>
        <dbReference type="ARBA" id="ARBA00022729"/>
    </source>
</evidence>
<dbReference type="InterPro" id="IPR036907">
    <property type="entry name" value="5'-Nucleotdase_C_sf"/>
</dbReference>
<name>A0A552X0K9_9GAMM</name>
<proteinExistence type="inferred from homology"/>
<sequence length="664" mass="73135">MKHWKSMVMSGLTLAILGCAPAPDPEIAPDYFELTIAHINDTHSAFDPVRGSFWMQDQRIFNEFGGHPRLLERVEQYRSEAQANNASMLFLHGGDAWQGSAYFKLNEGRMNADILSRMGIDAMALGNHEFDLDNRLLNEFLTTINFPVLAANIDTSADADLKDQTNLKPYVVFAFDGYEKERLSEVPIYPDGRPWVAVFGIALDDMPNIAPNTGDVEFFDMVESAQATVDELKALGVQKIIAVTHVGNAVDVDIASKVNGIDAIVGGHSHTLLGDFSNLNLGNNGEYAQRVPHPDGNGWTCVVQAGEYAQAIGRVRLEFDTEGNIRACEGGNTLLSNDTFYESNQRTASDRFDAMTHVRITDFIEHEDNIAIVPEHAALRAHIDTTYKPEMEAAYGDVIGMSPRGVRHVRRPGDDGSDAHGSEFAPLVALGQYWWAAQEEVVALTGIQPDFALVGAGGVRGSLGEGEVREGNLTLELLPFSNYLAIVPLTGAEVVRLLTDTINETLPEGSHAGKFPYGGNLRFEFTELEPGVRGAITLVEVNRGSIESPEWEPLDRDATYHVVMNAYNATGNDGWRVLYTSQRTQSERIDLAYVDGELRMFPVDRIDESGGRLQVIYEDTALSCSADRVVCNTDAMAVVEFIRHAWDDVRPLPYPVVTLHRASD</sequence>
<comment type="caution">
    <text evidence="5">The sequence shown here is derived from an EMBL/GenBank/DDBJ whole genome shotgun (WGS) entry which is preliminary data.</text>
</comment>
<dbReference type="OrthoDB" id="9803927at2"/>
<dbReference type="AlphaFoldDB" id="A0A552X0K9"/>
<dbReference type="RefSeq" id="WP_143236211.1">
    <property type="nucleotide sequence ID" value="NZ_VJWL01000003.1"/>
</dbReference>
<dbReference type="PRINTS" id="PR01607">
    <property type="entry name" value="APYRASEFAMLY"/>
</dbReference>
<dbReference type="Pfam" id="PF00149">
    <property type="entry name" value="Metallophos"/>
    <property type="match status" value="1"/>
</dbReference>
<comment type="similarity">
    <text evidence="2">Belongs to the 5'-nucleotidase family.</text>
</comment>
<gene>
    <name evidence="5" type="ORF">FM042_09615</name>
</gene>
<keyword evidence="2" id="KW-0547">Nucleotide-binding</keyword>
<keyword evidence="2" id="KW-0378">Hydrolase</keyword>
<reference evidence="5 6" key="1">
    <citation type="submission" date="2019-07" db="EMBL/GenBank/DDBJ databases">
        <authorList>
            <person name="Yang M."/>
            <person name="Zhao D."/>
            <person name="Xiang H."/>
        </authorList>
    </citation>
    <scope>NUCLEOTIDE SEQUENCE [LARGE SCALE GENOMIC DNA]</scope>
    <source>
        <strain evidence="5 6">IM1326</strain>
    </source>
</reference>
<dbReference type="Gene3D" id="3.90.780.10">
    <property type="entry name" value="5'-Nucleotidase, C-terminal domain"/>
    <property type="match status" value="1"/>
</dbReference>
<dbReference type="PROSITE" id="PS51257">
    <property type="entry name" value="PROKAR_LIPOPROTEIN"/>
    <property type="match status" value="1"/>
</dbReference>
<dbReference type="GO" id="GO:0030288">
    <property type="term" value="C:outer membrane-bounded periplasmic space"/>
    <property type="evidence" value="ECO:0007669"/>
    <property type="project" value="TreeGrafter"/>
</dbReference>
<keyword evidence="1" id="KW-0732">Signal</keyword>
<dbReference type="GO" id="GO:0009166">
    <property type="term" value="P:nucleotide catabolic process"/>
    <property type="evidence" value="ECO:0007669"/>
    <property type="project" value="InterPro"/>
</dbReference>
<feature type="domain" description="Calcineurin-like phosphoesterase" evidence="3">
    <location>
        <begin position="35"/>
        <end position="271"/>
    </location>
</feature>
<dbReference type="GO" id="GO:0008768">
    <property type="term" value="F:UDP-sugar diphosphatase activity"/>
    <property type="evidence" value="ECO:0007669"/>
    <property type="project" value="TreeGrafter"/>
</dbReference>
<keyword evidence="6" id="KW-1185">Reference proteome</keyword>
<dbReference type="InterPro" id="IPR006179">
    <property type="entry name" value="5_nucleotidase/apyrase"/>
</dbReference>
<dbReference type="GO" id="GO:0000166">
    <property type="term" value="F:nucleotide binding"/>
    <property type="evidence" value="ECO:0007669"/>
    <property type="project" value="UniProtKB-KW"/>
</dbReference>
<dbReference type="Proteomes" id="UP000320359">
    <property type="component" value="Unassembled WGS sequence"/>
</dbReference>
<evidence type="ECO:0000259" key="3">
    <source>
        <dbReference type="Pfam" id="PF00149"/>
    </source>
</evidence>
<evidence type="ECO:0000256" key="2">
    <source>
        <dbReference type="RuleBase" id="RU362119"/>
    </source>
</evidence>
<evidence type="ECO:0000259" key="4">
    <source>
        <dbReference type="Pfam" id="PF02872"/>
    </source>
</evidence>
<dbReference type="InterPro" id="IPR029052">
    <property type="entry name" value="Metallo-depent_PP-like"/>
</dbReference>
<protein>
    <submittedName>
        <fullName evidence="5">Bifunctional metallophosphatase/5'-nucleotidase</fullName>
    </submittedName>
</protein>
<evidence type="ECO:0000313" key="5">
    <source>
        <dbReference type="EMBL" id="TRW48419.1"/>
    </source>
</evidence>
<accession>A0A552X0K9</accession>
<dbReference type="SUPFAM" id="SSF56300">
    <property type="entry name" value="Metallo-dependent phosphatases"/>
    <property type="match status" value="1"/>
</dbReference>
<dbReference type="Gene3D" id="3.60.21.10">
    <property type="match status" value="1"/>
</dbReference>
<dbReference type="InterPro" id="IPR004843">
    <property type="entry name" value="Calcineurin-like_PHP"/>
</dbReference>
<feature type="domain" description="5'-Nucleotidase C-terminal" evidence="4">
    <location>
        <begin position="437"/>
        <end position="578"/>
    </location>
</feature>
<dbReference type="SUPFAM" id="SSF55816">
    <property type="entry name" value="5'-nucleotidase (syn. UDP-sugar hydrolase), C-terminal domain"/>
    <property type="match status" value="1"/>
</dbReference>
<dbReference type="InterPro" id="IPR008334">
    <property type="entry name" value="5'-Nucleotdase_C"/>
</dbReference>
<dbReference type="Pfam" id="PF02872">
    <property type="entry name" value="5_nucleotid_C"/>
    <property type="match status" value="1"/>
</dbReference>
<dbReference type="EMBL" id="VJWL01000003">
    <property type="protein sequence ID" value="TRW48419.1"/>
    <property type="molecule type" value="Genomic_DNA"/>
</dbReference>